<feature type="compositionally biased region" description="Pro residues" evidence="5">
    <location>
        <begin position="123"/>
        <end position="133"/>
    </location>
</feature>
<organism evidence="7">
    <name type="scientific">Fonticula alba</name>
    <name type="common">Slime mold</name>
    <dbReference type="NCBI Taxonomy" id="691883"/>
    <lineage>
        <taxon>Eukaryota</taxon>
        <taxon>Rotosphaerida</taxon>
        <taxon>Fonticulaceae</taxon>
        <taxon>Fonticula</taxon>
    </lineage>
</organism>
<feature type="compositionally biased region" description="Low complexity" evidence="5">
    <location>
        <begin position="385"/>
        <end position="414"/>
    </location>
</feature>
<comment type="subcellular location">
    <subcellularLocation>
        <location evidence="4">Cytoplasm</location>
    </subcellularLocation>
    <subcellularLocation>
        <location evidence="4">Endosome</location>
    </subcellularLocation>
</comment>
<feature type="region of interest" description="Disordered" evidence="5">
    <location>
        <begin position="1"/>
        <end position="414"/>
    </location>
</feature>
<dbReference type="InterPro" id="IPR036390">
    <property type="entry name" value="WH_DNA-bd_sf"/>
</dbReference>
<dbReference type="GO" id="GO:0043328">
    <property type="term" value="P:protein transport to vacuole involved in ubiquitin-dependent protein catabolic process via the multivesicular body sorting pathway"/>
    <property type="evidence" value="ECO:0007669"/>
    <property type="project" value="UniProtKB-UniRule"/>
</dbReference>
<evidence type="ECO:0000256" key="3">
    <source>
        <dbReference type="ARBA" id="ARBA00022927"/>
    </source>
</evidence>
<feature type="compositionally biased region" description="Low complexity" evidence="5">
    <location>
        <begin position="226"/>
        <end position="244"/>
    </location>
</feature>
<feature type="compositionally biased region" description="Polar residues" evidence="5">
    <location>
        <begin position="351"/>
        <end position="361"/>
    </location>
</feature>
<dbReference type="AlphaFoldDB" id="A0A058ZHF7"/>
<dbReference type="Pfam" id="PF04157">
    <property type="entry name" value="EAP30"/>
    <property type="match status" value="1"/>
</dbReference>
<feature type="compositionally biased region" description="Polar residues" evidence="5">
    <location>
        <begin position="69"/>
        <end position="80"/>
    </location>
</feature>
<keyword evidence="2 4" id="KW-0813">Transport</keyword>
<comment type="function">
    <text evidence="4">Component of the ESCRT-II complex (endosomal sorting complex required for transport II), which is required for multivesicular body (MVB) formation and sorting of endosomal cargo proteins into MVBs.</text>
</comment>
<dbReference type="GO" id="GO:0000814">
    <property type="term" value="C:ESCRT II complex"/>
    <property type="evidence" value="ECO:0007669"/>
    <property type="project" value="UniProtKB-UniRule"/>
</dbReference>
<gene>
    <name evidence="7" type="ORF">H696_00912</name>
</gene>
<feature type="compositionally biased region" description="Low complexity" evidence="5">
    <location>
        <begin position="113"/>
        <end position="122"/>
    </location>
</feature>
<dbReference type="InterPro" id="IPR011993">
    <property type="entry name" value="PH-like_dom_sf"/>
</dbReference>
<dbReference type="GO" id="GO:0031902">
    <property type="term" value="C:late endosome membrane"/>
    <property type="evidence" value="ECO:0007669"/>
    <property type="project" value="UniProtKB-UniRule"/>
</dbReference>
<dbReference type="OrthoDB" id="271448at2759"/>
<dbReference type="PANTHER" id="PTHR13128">
    <property type="entry name" value="VACUOLAR PROTEIN-SORTING-ASSOCIATED PROTEIN 36"/>
    <property type="match status" value="1"/>
</dbReference>
<dbReference type="RefSeq" id="XP_009493074.1">
    <property type="nucleotide sequence ID" value="XM_009494799.1"/>
</dbReference>
<evidence type="ECO:0000256" key="4">
    <source>
        <dbReference type="RuleBase" id="RU367095"/>
    </source>
</evidence>
<feature type="compositionally biased region" description="Pro residues" evidence="5">
    <location>
        <begin position="300"/>
        <end position="315"/>
    </location>
</feature>
<dbReference type="STRING" id="691883.A0A058ZHF7"/>
<evidence type="ECO:0000259" key="6">
    <source>
        <dbReference type="PROSITE" id="PS51495"/>
    </source>
</evidence>
<dbReference type="EMBL" id="KB932201">
    <property type="protein sequence ID" value="KCV73373.1"/>
    <property type="molecule type" value="Genomic_DNA"/>
</dbReference>
<dbReference type="InterPro" id="IPR036388">
    <property type="entry name" value="WH-like_DNA-bd_sf"/>
</dbReference>
<feature type="compositionally biased region" description="Pro residues" evidence="5">
    <location>
        <begin position="48"/>
        <end position="66"/>
    </location>
</feature>
<dbReference type="SUPFAM" id="SSF50729">
    <property type="entry name" value="PH domain-like"/>
    <property type="match status" value="1"/>
</dbReference>
<dbReference type="Proteomes" id="UP000030693">
    <property type="component" value="Unassembled WGS sequence"/>
</dbReference>
<feature type="compositionally biased region" description="Polar residues" evidence="5">
    <location>
        <begin position="284"/>
        <end position="298"/>
    </location>
</feature>
<feature type="domain" description="GLUE N-terminal" evidence="6">
    <location>
        <begin position="487"/>
        <end position="701"/>
    </location>
</feature>
<protein>
    <recommendedName>
        <fullName evidence="4">Vacuolar protein-sorting-associated protein 36</fullName>
    </recommendedName>
    <alternativeName>
        <fullName evidence="4">ESCRT-II complex subunit VPS36</fullName>
    </alternativeName>
</protein>
<proteinExistence type="inferred from homology"/>
<keyword evidence="3 4" id="KW-0653">Protein transport</keyword>
<dbReference type="SUPFAM" id="SSF46785">
    <property type="entry name" value="Winged helix' DNA-binding domain"/>
    <property type="match status" value="2"/>
</dbReference>
<dbReference type="InterPro" id="IPR037855">
    <property type="entry name" value="Vps36"/>
</dbReference>
<dbReference type="Gene3D" id="1.10.10.10">
    <property type="entry name" value="Winged helix-like DNA-binding domain superfamily/Winged helix DNA-binding domain"/>
    <property type="match status" value="2"/>
</dbReference>
<feature type="compositionally biased region" description="Low complexity" evidence="5">
    <location>
        <begin position="7"/>
        <end position="16"/>
    </location>
</feature>
<dbReference type="PROSITE" id="PS51495">
    <property type="entry name" value="GLUE"/>
    <property type="match status" value="1"/>
</dbReference>
<comment type="subunit">
    <text evidence="4">Component of the endosomal sorting complex required for transport II (ESCRT-II).</text>
</comment>
<evidence type="ECO:0000256" key="1">
    <source>
        <dbReference type="ARBA" id="ARBA00009697"/>
    </source>
</evidence>
<dbReference type="OMA" id="EAMSMPP"/>
<feature type="compositionally biased region" description="Gly residues" evidence="5">
    <location>
        <begin position="172"/>
        <end position="184"/>
    </location>
</feature>
<dbReference type="GO" id="GO:0032266">
    <property type="term" value="F:phosphatidylinositol-3-phosphate binding"/>
    <property type="evidence" value="ECO:0007669"/>
    <property type="project" value="UniProtKB-UniRule"/>
</dbReference>
<feature type="compositionally biased region" description="Low complexity" evidence="5">
    <location>
        <begin position="134"/>
        <end position="171"/>
    </location>
</feature>
<evidence type="ECO:0000313" key="8">
    <source>
        <dbReference type="Proteomes" id="UP000030693"/>
    </source>
</evidence>
<dbReference type="InterPro" id="IPR021648">
    <property type="entry name" value="GLUE_dom"/>
</dbReference>
<dbReference type="GeneID" id="20525637"/>
<feature type="compositionally biased region" description="Low complexity" evidence="5">
    <location>
        <begin position="330"/>
        <end position="343"/>
    </location>
</feature>
<reference evidence="7" key="1">
    <citation type="submission" date="2013-04" db="EMBL/GenBank/DDBJ databases">
        <title>The Genome Sequence of Fonticula alba ATCC 38817.</title>
        <authorList>
            <consortium name="The Broad Institute Genomics Platform"/>
            <person name="Russ C."/>
            <person name="Cuomo C."/>
            <person name="Burger G."/>
            <person name="Gray M.W."/>
            <person name="Holland P.W.H."/>
            <person name="King N."/>
            <person name="Lang F.B.F."/>
            <person name="Roger A.J."/>
            <person name="Ruiz-Trillo I."/>
            <person name="Brown M."/>
            <person name="Walker B."/>
            <person name="Young S."/>
            <person name="Zeng Q."/>
            <person name="Gargeya S."/>
            <person name="Fitzgerald M."/>
            <person name="Haas B."/>
            <person name="Abouelleil A."/>
            <person name="Allen A.W."/>
            <person name="Alvarado L."/>
            <person name="Arachchi H.M."/>
            <person name="Berlin A.M."/>
            <person name="Chapman S.B."/>
            <person name="Gainer-Dewar J."/>
            <person name="Goldberg J."/>
            <person name="Griggs A."/>
            <person name="Gujja S."/>
            <person name="Hansen M."/>
            <person name="Howarth C."/>
            <person name="Imamovic A."/>
            <person name="Ireland A."/>
            <person name="Larimer J."/>
            <person name="McCowan C."/>
            <person name="Murphy C."/>
            <person name="Pearson M."/>
            <person name="Poon T.W."/>
            <person name="Priest M."/>
            <person name="Roberts A."/>
            <person name="Saif S."/>
            <person name="Shea T."/>
            <person name="Sisk P."/>
            <person name="Sykes S."/>
            <person name="Wortman J."/>
            <person name="Nusbaum C."/>
            <person name="Birren B."/>
        </authorList>
    </citation>
    <scope>NUCLEOTIDE SEQUENCE [LARGE SCALE GENOMIC DNA]</scope>
    <source>
        <strain evidence="7">ATCC 38817</strain>
    </source>
</reference>
<dbReference type="Gene3D" id="2.30.29.30">
    <property type="entry name" value="Pleckstrin-homology domain (PH domain)/Phosphotyrosine-binding domain (PTB)"/>
    <property type="match status" value="1"/>
</dbReference>
<keyword evidence="8" id="KW-1185">Reference proteome</keyword>
<feature type="compositionally biased region" description="Polar residues" evidence="5">
    <location>
        <begin position="205"/>
        <end position="225"/>
    </location>
</feature>
<dbReference type="InterPro" id="IPR040608">
    <property type="entry name" value="Snf8/Vps36"/>
</dbReference>
<evidence type="ECO:0000256" key="2">
    <source>
        <dbReference type="ARBA" id="ARBA00022448"/>
    </source>
</evidence>
<feature type="compositionally biased region" description="Low complexity" evidence="5">
    <location>
        <begin position="81"/>
        <end position="97"/>
    </location>
</feature>
<evidence type="ECO:0000313" key="7">
    <source>
        <dbReference type="EMBL" id="KCV73373.1"/>
    </source>
</evidence>
<sequence length="967" mass="99741">MSNPYSPYGTGQAPYYGAPPPGPSPYGAYPGAAPYPPAGPYGATPGANPAPYPPYGHAPAPAPAPARPSSSYHGSTGLAQPSSGSGPYYAPAPGPSGLYNPTGSQMAPPSGPYSPYGSTTGPYSPPGATPYPSGPYMAGPYAPAAGNPATGAPGPYAPAASGNAGTPYAPAAGGGGGGGGGSGGNPSYAGPVPGGSPYAPVPGGSTHSPYGSGSFTPATPSNPYNTSATAAPSNPYAAPATAAPTAPPPGAPYSATAPVVASPYSTSTGSLAAGTPTVPVVSSPYATGTVPSSTSFPASQGPPTPYSSTPSPAPTPYTSDPKREPPARPSPYQQQMSPHSQQPQPQPQQPHNPYTAASSQAPPGIGGQHATPAFNPYENFARPNTPSTATPTASGPPTMTTTMSGAAPAAATVPAAAPPTETLLPSLSAMAVSSQAAVSSFDDIPLADPFQFTRALEQQAADVSALCAGHHPSHPSLRRVGPAAGTPAAGDPIPAGIRADREVVLHSQADIALYFGNAKSPASHPVTATLTSHRVLFTEASADGTPTPGRASWFLELDRVRALGRRIAMPFKSARVLLSVDPPLVGDADFTSFLGHHQQESSGQDTRLERFDERVLRVRCLLPDFQPASTIHSLVQSSPSGQSARQLVRLVEPRIAATLPNQVDWGQQIHLSFRAGGQPAFLAALEKALQRRDWLRQAVQHLNDERSRNTTSTRQSGIAQAMAAAAASRQRALETVNTEASDLETLMFRAQAIVELVKAHNVRLKRQQAEEHGEESTDSLDQESSCVRDYLQDLGITSPVTRDTAGGDYWQALSRELSSFVGRLLQRKNVQAITLTDLFCDFNRARGAGALVSPADLARAADLLPSVSSTGSGRFATRRLPSGVVLVLNADTFTDDAVVDRVLNLFPDNESPDAATGVTPADVAVAERVGIILAQEFLMLAERTGLLCRDESVQGLRFFRNHFQTAL</sequence>
<accession>A0A058ZHF7</accession>
<evidence type="ECO:0000256" key="5">
    <source>
        <dbReference type="SAM" id="MobiDB-lite"/>
    </source>
</evidence>
<dbReference type="Gene3D" id="6.10.140.260">
    <property type="match status" value="1"/>
</dbReference>
<dbReference type="GO" id="GO:0043130">
    <property type="term" value="F:ubiquitin binding"/>
    <property type="evidence" value="ECO:0007669"/>
    <property type="project" value="UniProtKB-UniRule"/>
</dbReference>
<keyword evidence="4" id="KW-0967">Endosome</keyword>
<name>A0A058ZHF7_FONAL</name>
<comment type="similarity">
    <text evidence="1 4">Belongs to the VPS36 family.</text>
</comment>
<dbReference type="PANTHER" id="PTHR13128:SF12">
    <property type="entry name" value="VACUOLAR PROTEIN-SORTING-ASSOCIATED PROTEIN 36"/>
    <property type="match status" value="1"/>
</dbReference>
<keyword evidence="4" id="KW-0963">Cytoplasm</keyword>
<dbReference type="eggNOG" id="KOG2760">
    <property type="taxonomic scope" value="Eukaryota"/>
</dbReference>